<sequence>MPVEQTRTIAEVLHHHLSAFGSNDLEAILEDYSEESVILTKDGAVVGLANIRTFFEHFFQLIPTGSSFEMIRQELSGPVAYIAWSSESPTASIPMGSDTFIIEKGMIRYHTVADHRILPSR</sequence>
<dbReference type="RefSeq" id="WP_237874846.1">
    <property type="nucleotide sequence ID" value="NZ_JAKLTR010000012.1"/>
</dbReference>
<gene>
    <name evidence="2" type="ORF">LZZ85_18580</name>
</gene>
<evidence type="ECO:0000313" key="3">
    <source>
        <dbReference type="Proteomes" id="UP001165367"/>
    </source>
</evidence>
<dbReference type="EMBL" id="JAKLTR010000012">
    <property type="protein sequence ID" value="MCG2616312.1"/>
    <property type="molecule type" value="Genomic_DNA"/>
</dbReference>
<feature type="domain" description="SnoaL-like" evidence="1">
    <location>
        <begin position="15"/>
        <end position="107"/>
    </location>
</feature>
<dbReference type="InterPro" id="IPR032710">
    <property type="entry name" value="NTF2-like_dom_sf"/>
</dbReference>
<organism evidence="2 3">
    <name type="scientific">Terrimonas ginsenosidimutans</name>
    <dbReference type="NCBI Taxonomy" id="2908004"/>
    <lineage>
        <taxon>Bacteria</taxon>
        <taxon>Pseudomonadati</taxon>
        <taxon>Bacteroidota</taxon>
        <taxon>Chitinophagia</taxon>
        <taxon>Chitinophagales</taxon>
        <taxon>Chitinophagaceae</taxon>
        <taxon>Terrimonas</taxon>
    </lineage>
</organism>
<dbReference type="Pfam" id="PF12680">
    <property type="entry name" value="SnoaL_2"/>
    <property type="match status" value="1"/>
</dbReference>
<evidence type="ECO:0000259" key="1">
    <source>
        <dbReference type="Pfam" id="PF12680"/>
    </source>
</evidence>
<reference evidence="2" key="1">
    <citation type="submission" date="2022-01" db="EMBL/GenBank/DDBJ databases">
        <authorList>
            <person name="Jo J.-H."/>
            <person name="Im W.-T."/>
        </authorList>
    </citation>
    <scope>NUCLEOTIDE SEQUENCE</scope>
    <source>
        <strain evidence="2">NA20</strain>
    </source>
</reference>
<dbReference type="Proteomes" id="UP001165367">
    <property type="component" value="Unassembled WGS sequence"/>
</dbReference>
<name>A0ABS9KVD6_9BACT</name>
<proteinExistence type="predicted"/>
<dbReference type="SUPFAM" id="SSF54427">
    <property type="entry name" value="NTF2-like"/>
    <property type="match status" value="1"/>
</dbReference>
<dbReference type="Gene3D" id="3.10.450.50">
    <property type="match status" value="1"/>
</dbReference>
<dbReference type="InterPro" id="IPR037401">
    <property type="entry name" value="SnoaL-like"/>
</dbReference>
<protein>
    <submittedName>
        <fullName evidence="2">Nuclear transport factor 2 family protein</fullName>
    </submittedName>
</protein>
<accession>A0ABS9KVD6</accession>
<keyword evidence="3" id="KW-1185">Reference proteome</keyword>
<evidence type="ECO:0000313" key="2">
    <source>
        <dbReference type="EMBL" id="MCG2616312.1"/>
    </source>
</evidence>
<comment type="caution">
    <text evidence="2">The sequence shown here is derived from an EMBL/GenBank/DDBJ whole genome shotgun (WGS) entry which is preliminary data.</text>
</comment>